<dbReference type="PANTHER" id="PTHR33321">
    <property type="match status" value="1"/>
</dbReference>
<evidence type="ECO:0000313" key="3">
    <source>
        <dbReference type="Proteomes" id="UP001283341"/>
    </source>
</evidence>
<protein>
    <submittedName>
        <fullName evidence="2">Peptidase of plants and bacteria-domain-containing protein</fullName>
    </submittedName>
</protein>
<dbReference type="EMBL" id="JAUEDM010000004">
    <property type="protein sequence ID" value="KAK3318601.1"/>
    <property type="molecule type" value="Genomic_DNA"/>
</dbReference>
<feature type="compositionally biased region" description="Pro residues" evidence="1">
    <location>
        <begin position="28"/>
        <end position="41"/>
    </location>
</feature>
<proteinExistence type="predicted"/>
<reference evidence="2" key="2">
    <citation type="submission" date="2023-06" db="EMBL/GenBank/DDBJ databases">
        <authorList>
            <consortium name="Lawrence Berkeley National Laboratory"/>
            <person name="Haridas S."/>
            <person name="Hensen N."/>
            <person name="Bonometti L."/>
            <person name="Westerberg I."/>
            <person name="Brannstrom I.O."/>
            <person name="Guillou S."/>
            <person name="Cros-Aarteil S."/>
            <person name="Calhoun S."/>
            <person name="Kuo A."/>
            <person name="Mondo S."/>
            <person name="Pangilinan J."/>
            <person name="Riley R."/>
            <person name="Labutti K."/>
            <person name="Andreopoulos B."/>
            <person name="Lipzen A."/>
            <person name="Chen C."/>
            <person name="Yanf M."/>
            <person name="Daum C."/>
            <person name="Ng V."/>
            <person name="Clum A."/>
            <person name="Steindorff A."/>
            <person name="Ohm R."/>
            <person name="Martin F."/>
            <person name="Silar P."/>
            <person name="Natvig D."/>
            <person name="Lalanne C."/>
            <person name="Gautier V."/>
            <person name="Ament-Velasquez S.L."/>
            <person name="Kruys A."/>
            <person name="Hutchinson M.I."/>
            <person name="Powell A.J."/>
            <person name="Barry K."/>
            <person name="Miller A.N."/>
            <person name="Grigoriev I.V."/>
            <person name="Debuchy R."/>
            <person name="Gladieux P."/>
            <person name="Thoren M.H."/>
            <person name="Johannesson H."/>
        </authorList>
    </citation>
    <scope>NUCLEOTIDE SEQUENCE</scope>
    <source>
        <strain evidence="2">CBS 118394</strain>
    </source>
</reference>
<organism evidence="2 3">
    <name type="scientific">Apodospora peruviana</name>
    <dbReference type="NCBI Taxonomy" id="516989"/>
    <lineage>
        <taxon>Eukaryota</taxon>
        <taxon>Fungi</taxon>
        <taxon>Dikarya</taxon>
        <taxon>Ascomycota</taxon>
        <taxon>Pezizomycotina</taxon>
        <taxon>Sordariomycetes</taxon>
        <taxon>Sordariomycetidae</taxon>
        <taxon>Sordariales</taxon>
        <taxon>Lasiosphaeriaceae</taxon>
        <taxon>Apodospora</taxon>
    </lineage>
</organism>
<dbReference type="PANTHER" id="PTHR33321:SF12">
    <property type="entry name" value="PLANT BASIC SECRETORY PROTEIN (BSP) FAMILY PROTEIN"/>
    <property type="match status" value="1"/>
</dbReference>
<dbReference type="Pfam" id="PF04450">
    <property type="entry name" value="BSP"/>
    <property type="match status" value="1"/>
</dbReference>
<comment type="caution">
    <text evidence="2">The sequence shown here is derived from an EMBL/GenBank/DDBJ whole genome shotgun (WGS) entry which is preliminary data.</text>
</comment>
<keyword evidence="3" id="KW-1185">Reference proteome</keyword>
<dbReference type="InterPro" id="IPR007541">
    <property type="entry name" value="Uncharacterised_BSP"/>
</dbReference>
<gene>
    <name evidence="2" type="ORF">B0H66DRAFT_533105</name>
</gene>
<dbReference type="AlphaFoldDB" id="A0AAE0M421"/>
<feature type="region of interest" description="Disordered" evidence="1">
    <location>
        <begin position="1"/>
        <end position="72"/>
    </location>
</feature>
<evidence type="ECO:0000256" key="1">
    <source>
        <dbReference type="SAM" id="MobiDB-lite"/>
    </source>
</evidence>
<evidence type="ECO:0000313" key="2">
    <source>
        <dbReference type="EMBL" id="KAK3318601.1"/>
    </source>
</evidence>
<accession>A0AAE0M421</accession>
<reference evidence="2" key="1">
    <citation type="journal article" date="2023" name="Mol. Phylogenet. Evol.">
        <title>Genome-scale phylogeny and comparative genomics of the fungal order Sordariales.</title>
        <authorList>
            <person name="Hensen N."/>
            <person name="Bonometti L."/>
            <person name="Westerberg I."/>
            <person name="Brannstrom I.O."/>
            <person name="Guillou S."/>
            <person name="Cros-Aarteil S."/>
            <person name="Calhoun S."/>
            <person name="Haridas S."/>
            <person name="Kuo A."/>
            <person name="Mondo S."/>
            <person name="Pangilinan J."/>
            <person name="Riley R."/>
            <person name="LaButti K."/>
            <person name="Andreopoulos B."/>
            <person name="Lipzen A."/>
            <person name="Chen C."/>
            <person name="Yan M."/>
            <person name="Daum C."/>
            <person name="Ng V."/>
            <person name="Clum A."/>
            <person name="Steindorff A."/>
            <person name="Ohm R.A."/>
            <person name="Martin F."/>
            <person name="Silar P."/>
            <person name="Natvig D.O."/>
            <person name="Lalanne C."/>
            <person name="Gautier V."/>
            <person name="Ament-Velasquez S.L."/>
            <person name="Kruys A."/>
            <person name="Hutchinson M.I."/>
            <person name="Powell A.J."/>
            <person name="Barry K."/>
            <person name="Miller A.N."/>
            <person name="Grigoriev I.V."/>
            <person name="Debuchy R."/>
            <person name="Gladieux P."/>
            <person name="Hiltunen Thoren M."/>
            <person name="Johannesson H."/>
        </authorList>
    </citation>
    <scope>NUCLEOTIDE SEQUENCE</scope>
    <source>
        <strain evidence="2">CBS 118394</strain>
    </source>
</reference>
<dbReference type="Proteomes" id="UP001283341">
    <property type="component" value="Unassembled WGS sequence"/>
</dbReference>
<sequence length="333" mass="36968">MTVTVPKTTPAPTALVIFSPPTSSAAAGPPPPQPSNAPPAPGTSKSVKEDNHKDEEDDAEETGDGGDDDGFRQPKLRLEIRDLDHPGAAKFLDAVNAGKILSVAVGNVQRLLYWSPAEPHTTMPKTRSVTIILRDMGGVAYTTGTKLIKKTSPSSSQNFNFVQVSGVINISRVRVPHETKSPYKKTDLDSDHKEIHFSLGYINGISPASRLTAEITGVLTHELVHCYQWDAKGTCPGGLVEGIADWVRLNCDLSPPHWKRETAGEWDRGYQHTAYFLDYIENRFGAGSVRRINEKLRRHKYNVKPFWTELLGRPVEQLWQDYVEKQSKENEKC</sequence>
<feature type="compositionally biased region" description="Low complexity" evidence="1">
    <location>
        <begin position="1"/>
        <end position="27"/>
    </location>
</feature>
<feature type="compositionally biased region" description="Acidic residues" evidence="1">
    <location>
        <begin position="55"/>
        <end position="68"/>
    </location>
</feature>
<name>A0AAE0M421_9PEZI</name>